<dbReference type="InterPro" id="IPR047021">
    <property type="entry name" value="REXO1/3/4-like"/>
</dbReference>
<dbReference type="EMBL" id="GDJX01021453">
    <property type="protein sequence ID" value="JAT46483.1"/>
    <property type="molecule type" value="Transcribed_RNA"/>
</dbReference>
<evidence type="ECO:0000313" key="9">
    <source>
        <dbReference type="EMBL" id="JAT43651.1"/>
    </source>
</evidence>
<dbReference type="AlphaFoldDB" id="A0A1D1XMS4"/>
<evidence type="ECO:0000256" key="3">
    <source>
        <dbReference type="ARBA" id="ARBA00022722"/>
    </source>
</evidence>
<evidence type="ECO:0000256" key="1">
    <source>
        <dbReference type="ARBA" id="ARBA00004123"/>
    </source>
</evidence>
<accession>A0A1D1XMS4</accession>
<dbReference type="GO" id="GO:0003676">
    <property type="term" value="F:nucleic acid binding"/>
    <property type="evidence" value="ECO:0007669"/>
    <property type="project" value="InterPro"/>
</dbReference>
<name>A0A1D1XMS4_9ARAE</name>
<dbReference type="InterPro" id="IPR012337">
    <property type="entry name" value="RNaseH-like_sf"/>
</dbReference>
<dbReference type="FunFam" id="3.30.420.10:FF:000019">
    <property type="entry name" value="RNA exonuclease NEF-sp"/>
    <property type="match status" value="1"/>
</dbReference>
<evidence type="ECO:0000313" key="10">
    <source>
        <dbReference type="EMBL" id="JAT46483.1"/>
    </source>
</evidence>
<evidence type="ECO:0000256" key="7">
    <source>
        <dbReference type="SAM" id="MobiDB-lite"/>
    </source>
</evidence>
<evidence type="ECO:0000256" key="2">
    <source>
        <dbReference type="ARBA" id="ARBA00006357"/>
    </source>
</evidence>
<keyword evidence="3" id="KW-0540">Nuclease</keyword>
<evidence type="ECO:0000256" key="6">
    <source>
        <dbReference type="ARBA" id="ARBA00023242"/>
    </source>
</evidence>
<dbReference type="GO" id="GO:0004527">
    <property type="term" value="F:exonuclease activity"/>
    <property type="evidence" value="ECO:0007669"/>
    <property type="project" value="UniProtKB-KW"/>
</dbReference>
<dbReference type="CDD" id="cd06145">
    <property type="entry name" value="REX1_like"/>
    <property type="match status" value="1"/>
</dbReference>
<feature type="domain" description="Exonuclease" evidence="8">
    <location>
        <begin position="213"/>
        <end position="372"/>
    </location>
</feature>
<dbReference type="Pfam" id="PF00929">
    <property type="entry name" value="RNase_T"/>
    <property type="match status" value="1"/>
</dbReference>
<dbReference type="GO" id="GO:0005634">
    <property type="term" value="C:nucleus"/>
    <property type="evidence" value="ECO:0007669"/>
    <property type="project" value="UniProtKB-SubCell"/>
</dbReference>
<dbReference type="InterPro" id="IPR036397">
    <property type="entry name" value="RNaseH_sf"/>
</dbReference>
<dbReference type="PANTHER" id="PTHR12801:SF157">
    <property type="entry name" value="SMALL RNA DEGRADING NUCLEASE 5"/>
    <property type="match status" value="1"/>
</dbReference>
<dbReference type="InterPro" id="IPR013520">
    <property type="entry name" value="Ribonucl_H"/>
</dbReference>
<keyword evidence="4" id="KW-0378">Hydrolase</keyword>
<dbReference type="SMART" id="SM00479">
    <property type="entry name" value="EXOIII"/>
    <property type="match status" value="1"/>
</dbReference>
<evidence type="ECO:0000259" key="8">
    <source>
        <dbReference type="SMART" id="SM00479"/>
    </source>
</evidence>
<dbReference type="PANTHER" id="PTHR12801">
    <property type="entry name" value="RNA EXONUCLEASE REXO1 / RECO3 FAMILY MEMBER-RELATED"/>
    <property type="match status" value="1"/>
</dbReference>
<dbReference type="SUPFAM" id="SSF53098">
    <property type="entry name" value="Ribonuclease H-like"/>
    <property type="match status" value="1"/>
</dbReference>
<evidence type="ECO:0000256" key="4">
    <source>
        <dbReference type="ARBA" id="ARBA00022801"/>
    </source>
</evidence>
<dbReference type="Gene3D" id="3.30.420.10">
    <property type="entry name" value="Ribonuclease H-like superfamily/Ribonuclease H"/>
    <property type="match status" value="1"/>
</dbReference>
<dbReference type="InterPro" id="IPR034922">
    <property type="entry name" value="REX1-like_exo"/>
</dbReference>
<dbReference type="InterPro" id="IPR017850">
    <property type="entry name" value="Alkaline_phosphatase_core_sf"/>
</dbReference>
<proteinExistence type="inferred from homology"/>
<dbReference type="SUPFAM" id="SSF53649">
    <property type="entry name" value="Alkaline phosphatase-like"/>
    <property type="match status" value="1"/>
</dbReference>
<keyword evidence="5" id="KW-0269">Exonuclease</keyword>
<comment type="similarity">
    <text evidence="2">Belongs to the REXO1/REXO3 family.</text>
</comment>
<keyword evidence="6" id="KW-0539">Nucleus</keyword>
<protein>
    <submittedName>
        <fullName evidence="9">Small RNA degrading nuclease 5</fullName>
    </submittedName>
</protein>
<feature type="region of interest" description="Disordered" evidence="7">
    <location>
        <begin position="1"/>
        <end position="23"/>
    </location>
</feature>
<organism evidence="9">
    <name type="scientific">Anthurium amnicola</name>
    <dbReference type="NCBI Taxonomy" id="1678845"/>
    <lineage>
        <taxon>Eukaryota</taxon>
        <taxon>Viridiplantae</taxon>
        <taxon>Streptophyta</taxon>
        <taxon>Embryophyta</taxon>
        <taxon>Tracheophyta</taxon>
        <taxon>Spermatophyta</taxon>
        <taxon>Magnoliopsida</taxon>
        <taxon>Liliopsida</taxon>
        <taxon>Araceae</taxon>
        <taxon>Pothoideae</taxon>
        <taxon>Potheae</taxon>
        <taxon>Anthurium</taxon>
    </lineage>
</organism>
<comment type="subcellular location">
    <subcellularLocation>
        <location evidence="1">Nucleus</location>
    </subcellularLocation>
</comment>
<gene>
    <name evidence="9" type="primary">SDN5_8</name>
    <name evidence="10" type="synonym">SDN5_5</name>
    <name evidence="10" type="ORF">g.113246</name>
    <name evidence="9" type="ORF">g.113252</name>
</gene>
<dbReference type="EMBL" id="GDJX01024285">
    <property type="protein sequence ID" value="JAT43651.1"/>
    <property type="molecule type" value="Transcribed_RNA"/>
</dbReference>
<sequence length="567" mass="63007">MACESQHDHETRSPAEDEAHRRDDKYYDVYGPEGKADVVFKSSAADSTLNIQDIQGLITWVLGEGAMPSWIFIRNKPLIPKVILLYVPGLDAALYMSQSNLLGGLKEICGNPKPVLALSCVSDGLQTIDALLTCKMKRKREEVDSYMKFGQASEKGHSSSSRKITSVVNLDKLPFPISYYTLTKKELEENGYCFVKPGVISTAPAPMGLPTYKILALDCEMCVTVEGFELTRVTLVDITGQVVLDKLVKPSNPIIDYNTRFSGITCEMLDGVTTTLADIQEEFLGLVHKETILVGHSLENDLSALKISHQFVIDTAILYRNPRGSHYKIALRVLSRKFLSRQIQDSGIGHDSIEDARAAMELAILKIRHGPEFGLAPSFVRKKLFSVLHETGGTCSLIDDISVIRRYSDASCNSIPVTSDDEALSRALKEVKKEKVKFVWTQFSGLNCYFKKQAEDVKALNSRVAEVISFLTCKTQSKKVVQHSTTSELKDILMHMDARIKRLYDALPVNSMLIISTGHGDTAIVQRLRKMLNESSDVAINRDKIVQALEELQARAEVAVCSVCIKH</sequence>
<reference evidence="9" key="1">
    <citation type="submission" date="2015-07" db="EMBL/GenBank/DDBJ databases">
        <title>Transcriptome Assembly of Anthurium amnicola.</title>
        <authorList>
            <person name="Suzuki J."/>
        </authorList>
    </citation>
    <scope>NUCLEOTIDE SEQUENCE</scope>
</reference>
<evidence type="ECO:0000256" key="5">
    <source>
        <dbReference type="ARBA" id="ARBA00022839"/>
    </source>
</evidence>